<dbReference type="EMBL" id="CALNXJ010000003">
    <property type="protein sequence ID" value="CAH3035799.1"/>
    <property type="molecule type" value="Genomic_DNA"/>
</dbReference>
<dbReference type="FunFam" id="1.10.510.10:FF:001346">
    <property type="entry name" value="Uncharacterized protein"/>
    <property type="match status" value="1"/>
</dbReference>
<evidence type="ECO:0000313" key="3">
    <source>
        <dbReference type="Proteomes" id="UP001159428"/>
    </source>
</evidence>
<protein>
    <recommendedName>
        <fullName evidence="1">Protein kinase domain-containing protein</fullName>
    </recommendedName>
</protein>
<reference evidence="2 3" key="1">
    <citation type="submission" date="2022-05" db="EMBL/GenBank/DDBJ databases">
        <authorList>
            <consortium name="Genoscope - CEA"/>
            <person name="William W."/>
        </authorList>
    </citation>
    <scope>NUCLEOTIDE SEQUENCE [LARGE SCALE GENOMIC DNA]</scope>
</reference>
<dbReference type="GO" id="GO:0043235">
    <property type="term" value="C:receptor complex"/>
    <property type="evidence" value="ECO:0007669"/>
    <property type="project" value="TreeGrafter"/>
</dbReference>
<proteinExistence type="predicted"/>
<sequence>MSPESIFNVESTRRYIEHTFLIHEFTSFAGILWSYGIVMWELFTLGGSPYHGVSVQELISLLEDAYRMPKPNHVSEKLSEMYAIMMECWNEQPQNRPTFKWIRYAVKRLQDDEQVYVNLEDYDNQEYLTMM</sequence>
<dbReference type="InterPro" id="IPR011009">
    <property type="entry name" value="Kinase-like_dom_sf"/>
</dbReference>
<keyword evidence="3" id="KW-1185">Reference proteome</keyword>
<dbReference type="InterPro" id="IPR050122">
    <property type="entry name" value="RTK"/>
</dbReference>
<dbReference type="GO" id="GO:0007169">
    <property type="term" value="P:cell surface receptor protein tyrosine kinase signaling pathway"/>
    <property type="evidence" value="ECO:0007669"/>
    <property type="project" value="TreeGrafter"/>
</dbReference>
<dbReference type="Pfam" id="PF07714">
    <property type="entry name" value="PK_Tyr_Ser-Thr"/>
    <property type="match status" value="1"/>
</dbReference>
<dbReference type="PRINTS" id="PR00109">
    <property type="entry name" value="TYRKINASE"/>
</dbReference>
<dbReference type="InterPro" id="IPR001245">
    <property type="entry name" value="Ser-Thr/Tyr_kinase_cat_dom"/>
</dbReference>
<dbReference type="Gene3D" id="1.10.510.10">
    <property type="entry name" value="Transferase(Phosphotransferase) domain 1"/>
    <property type="match status" value="1"/>
</dbReference>
<evidence type="ECO:0000259" key="1">
    <source>
        <dbReference type="PROSITE" id="PS50011"/>
    </source>
</evidence>
<dbReference type="GO" id="GO:0004714">
    <property type="term" value="F:transmembrane receptor protein tyrosine kinase activity"/>
    <property type="evidence" value="ECO:0007669"/>
    <property type="project" value="TreeGrafter"/>
</dbReference>
<dbReference type="PROSITE" id="PS50011">
    <property type="entry name" value="PROTEIN_KINASE_DOM"/>
    <property type="match status" value="1"/>
</dbReference>
<evidence type="ECO:0000313" key="2">
    <source>
        <dbReference type="EMBL" id="CAH3035799.1"/>
    </source>
</evidence>
<dbReference type="SMART" id="SM00219">
    <property type="entry name" value="TyrKc"/>
    <property type="match status" value="1"/>
</dbReference>
<comment type="caution">
    <text evidence="2">The sequence shown here is derived from an EMBL/GenBank/DDBJ whole genome shotgun (WGS) entry which is preliminary data.</text>
</comment>
<name>A0AAU9VTT6_9CNID</name>
<dbReference type="Proteomes" id="UP001159428">
    <property type="component" value="Unassembled WGS sequence"/>
</dbReference>
<dbReference type="InterPro" id="IPR020635">
    <property type="entry name" value="Tyr_kinase_cat_dom"/>
</dbReference>
<feature type="domain" description="Protein kinase" evidence="1">
    <location>
        <begin position="1"/>
        <end position="117"/>
    </location>
</feature>
<dbReference type="AlphaFoldDB" id="A0AAU9VTT6"/>
<dbReference type="PANTHER" id="PTHR24416:SF611">
    <property type="entry name" value="TYROSINE-PROTEIN KINASE TRANSMEMBRANE RECEPTOR ROR"/>
    <property type="match status" value="1"/>
</dbReference>
<dbReference type="InterPro" id="IPR000719">
    <property type="entry name" value="Prot_kinase_dom"/>
</dbReference>
<dbReference type="PANTHER" id="PTHR24416">
    <property type="entry name" value="TYROSINE-PROTEIN KINASE RECEPTOR"/>
    <property type="match status" value="1"/>
</dbReference>
<organism evidence="2 3">
    <name type="scientific">Pocillopora meandrina</name>
    <dbReference type="NCBI Taxonomy" id="46732"/>
    <lineage>
        <taxon>Eukaryota</taxon>
        <taxon>Metazoa</taxon>
        <taxon>Cnidaria</taxon>
        <taxon>Anthozoa</taxon>
        <taxon>Hexacorallia</taxon>
        <taxon>Scleractinia</taxon>
        <taxon>Astrocoeniina</taxon>
        <taxon>Pocilloporidae</taxon>
        <taxon>Pocillopora</taxon>
    </lineage>
</organism>
<dbReference type="GO" id="GO:0005524">
    <property type="term" value="F:ATP binding"/>
    <property type="evidence" value="ECO:0007669"/>
    <property type="project" value="InterPro"/>
</dbReference>
<gene>
    <name evidence="2" type="ORF">PMEA_00016488</name>
</gene>
<dbReference type="SUPFAM" id="SSF56112">
    <property type="entry name" value="Protein kinase-like (PK-like)"/>
    <property type="match status" value="1"/>
</dbReference>
<dbReference type="GO" id="GO:0005886">
    <property type="term" value="C:plasma membrane"/>
    <property type="evidence" value="ECO:0007669"/>
    <property type="project" value="TreeGrafter"/>
</dbReference>
<accession>A0AAU9VTT6</accession>